<evidence type="ECO:0000313" key="1">
    <source>
        <dbReference type="EMBL" id="ARF08625.1"/>
    </source>
</evidence>
<name>A0A1V0SA74_9VIRU</name>
<dbReference type="EMBL" id="KY684083">
    <property type="protein sequence ID" value="ARF08625.1"/>
    <property type="molecule type" value="Genomic_DNA"/>
</dbReference>
<reference evidence="1" key="1">
    <citation type="journal article" date="2017" name="Science">
        <title>Giant viruses with an expanded complement of translation system components.</title>
        <authorList>
            <person name="Schulz F."/>
            <person name="Yutin N."/>
            <person name="Ivanova N.N."/>
            <person name="Ortega D.R."/>
            <person name="Lee T.K."/>
            <person name="Vierheilig J."/>
            <person name="Daims H."/>
            <person name="Horn M."/>
            <person name="Wagner M."/>
            <person name="Jensen G.J."/>
            <person name="Kyrpides N.C."/>
            <person name="Koonin E.V."/>
            <person name="Woyke T."/>
        </authorList>
    </citation>
    <scope>NUCLEOTIDE SEQUENCE</scope>
    <source>
        <strain evidence="1">CTV1</strain>
    </source>
</reference>
<proteinExistence type="predicted"/>
<protein>
    <submittedName>
        <fullName evidence="1">Uncharacterized protein</fullName>
    </submittedName>
</protein>
<organism evidence="1">
    <name type="scientific">Catovirus CTV1</name>
    <dbReference type="NCBI Taxonomy" id="1977631"/>
    <lineage>
        <taxon>Viruses</taxon>
        <taxon>Varidnaviria</taxon>
        <taxon>Bamfordvirae</taxon>
        <taxon>Nucleocytoviricota</taxon>
        <taxon>Megaviricetes</taxon>
        <taxon>Imitervirales</taxon>
        <taxon>Mimiviridae</taxon>
        <taxon>Klosneuvirinae</taxon>
        <taxon>Catovirus</taxon>
    </lineage>
</organism>
<accession>A0A1V0SA74</accession>
<sequence length="120" mass="14286">MVLCFDQTPKSIENLEKEFSEFVSKKYENNKDIAFEMLIPARLALFSQNLLNQQNIKNQVVDKEIFYRKYLEGGPEDVWPPIQYEYNRPCIMLNDKVYKLMSVGCDEKSFKEKYIVLRTN</sequence>
<gene>
    <name evidence="1" type="ORF">Catovirus_1_675</name>
</gene>